<dbReference type="AlphaFoldDB" id="C7RLQ7"/>
<evidence type="ECO:0000313" key="1">
    <source>
        <dbReference type="EMBL" id="ACV33951.1"/>
    </source>
</evidence>
<dbReference type="STRING" id="522306.CAP2UW1_0604"/>
<sequence length="44" mass="4622">MACYSCHCGGGSELAIATRATTVAPVRGGLHRQGRTFAGKLRYP</sequence>
<name>C7RLQ7_ACCRE</name>
<dbReference type="HOGENOM" id="CLU_3211008_0_0_4"/>
<proteinExistence type="predicted"/>
<dbReference type="EMBL" id="CP001715">
    <property type="protein sequence ID" value="ACV33951.1"/>
    <property type="molecule type" value="Genomic_DNA"/>
</dbReference>
<accession>C7RLQ7</accession>
<gene>
    <name evidence="1" type="ordered locus">CAP2UW1_0604</name>
</gene>
<reference evidence="1" key="1">
    <citation type="submission" date="2009-08" db="EMBL/GenBank/DDBJ databases">
        <authorList>
            <consortium name="US DOE Joint Genome Institute"/>
            <person name="Lucas S."/>
            <person name="Copeland A."/>
            <person name="Lapidus A."/>
            <person name="Glavina del Rio T."/>
            <person name="Dalin E."/>
            <person name="Tice H."/>
            <person name="Bruce D."/>
            <person name="Barry K."/>
            <person name="Pitluck S."/>
            <person name="Lowry S."/>
            <person name="Larimer F."/>
            <person name="Land M."/>
            <person name="Hauser L."/>
            <person name="Kyrpides N."/>
            <person name="Ivanova N."/>
            <person name="McMahon K.D."/>
            <person name="Hugenholtz P."/>
        </authorList>
    </citation>
    <scope>NUCLEOTIDE SEQUENCE</scope>
    <source>
        <strain evidence="1">UW-1</strain>
    </source>
</reference>
<protein>
    <submittedName>
        <fullName evidence="1">Uncharacterized protein</fullName>
    </submittedName>
</protein>
<reference evidence="1" key="2">
    <citation type="submission" date="2009-09" db="EMBL/GenBank/DDBJ databases">
        <title>Complete sequence of chromosome of Candidatus Accumulibacter phosphatis clade IIA str. UW-1.</title>
        <authorList>
            <consortium name="US DOE Joint Genome Institute"/>
            <person name="Martin H.G."/>
            <person name="Ivanova N."/>
            <person name="Kunin V."/>
            <person name="Warnecke F."/>
            <person name="Barry K."/>
            <person name="He S."/>
            <person name="Salamov A."/>
            <person name="Szeto E."/>
            <person name="Dalin E."/>
            <person name="Pangilinan J.L."/>
            <person name="Lapidus A."/>
            <person name="Lowry S."/>
            <person name="Kyrpides N.C."/>
            <person name="McMahon K.D."/>
            <person name="Hugenholtz P."/>
        </authorList>
    </citation>
    <scope>NUCLEOTIDE SEQUENCE [LARGE SCALE GENOMIC DNA]</scope>
    <source>
        <strain evidence="1">UW-1</strain>
    </source>
</reference>
<organism evidence="1">
    <name type="scientific">Accumulibacter regalis</name>
    <dbReference type="NCBI Taxonomy" id="522306"/>
    <lineage>
        <taxon>Bacteria</taxon>
        <taxon>Pseudomonadati</taxon>
        <taxon>Pseudomonadota</taxon>
        <taxon>Betaproteobacteria</taxon>
        <taxon>Candidatus Accumulibacter</taxon>
    </lineage>
</organism>
<dbReference type="KEGG" id="app:CAP2UW1_0604"/>